<dbReference type="SMART" id="SM01321">
    <property type="entry name" value="Y1_Tnp"/>
    <property type="match status" value="1"/>
</dbReference>
<dbReference type="SUPFAM" id="SSF143422">
    <property type="entry name" value="Transposase IS200-like"/>
    <property type="match status" value="1"/>
</dbReference>
<sequence>MEPTPQRRSIRYNGYDYSMAGYYALTICARDKAHLFGVLTPEEPLQPSALGQLVLSELAAIPTHFPTVRLDTWMVMPNHLHCILVLTRNQAVHVSTVVGSFKSRCYAKWRKQLLADGQPVPASCWQRDYYEHIIRNASELEGYRKYILDNPSRW</sequence>
<evidence type="ECO:0000259" key="1">
    <source>
        <dbReference type="SMART" id="SM01321"/>
    </source>
</evidence>
<evidence type="ECO:0000313" key="2">
    <source>
        <dbReference type="EMBL" id="MEL5996721.1"/>
    </source>
</evidence>
<organism evidence="2 3">
    <name type="scientific">Hymenobacter segetis</name>
    <dbReference type="NCBI Taxonomy" id="2025509"/>
    <lineage>
        <taxon>Bacteria</taxon>
        <taxon>Pseudomonadati</taxon>
        <taxon>Bacteroidota</taxon>
        <taxon>Cytophagia</taxon>
        <taxon>Cytophagales</taxon>
        <taxon>Hymenobacteraceae</taxon>
        <taxon>Hymenobacter</taxon>
    </lineage>
</organism>
<dbReference type="Proteomes" id="UP001479606">
    <property type="component" value="Unassembled WGS sequence"/>
</dbReference>
<dbReference type="EMBL" id="JBCEVZ010000091">
    <property type="protein sequence ID" value="MEL5996721.1"/>
    <property type="molecule type" value="Genomic_DNA"/>
</dbReference>
<feature type="domain" description="Transposase IS200-like" evidence="1">
    <location>
        <begin position="19"/>
        <end position="150"/>
    </location>
</feature>
<keyword evidence="3" id="KW-1185">Reference proteome</keyword>
<dbReference type="Pfam" id="PF01797">
    <property type="entry name" value="Y1_Tnp"/>
    <property type="match status" value="1"/>
</dbReference>
<gene>
    <name evidence="2" type="ORF">AAFH49_21100</name>
</gene>
<proteinExistence type="predicted"/>
<protein>
    <submittedName>
        <fullName evidence="2">Transposase</fullName>
    </submittedName>
</protein>
<reference evidence="2 3" key="1">
    <citation type="journal article" date="2018" name="Arch. Microbiol.">
        <title>Hymenobacter segetis sp. nov., isolated from soil.</title>
        <authorList>
            <person name="Ten L.N."/>
            <person name="Lim S.J."/>
            <person name="Kim B.O."/>
            <person name="Kang I.K."/>
            <person name="Jung H.Y."/>
        </authorList>
    </citation>
    <scope>NUCLEOTIDE SEQUENCE [LARGE SCALE GENOMIC DNA]</scope>
    <source>
        <strain evidence="2 3">S7-3-11</strain>
    </source>
</reference>
<dbReference type="RefSeq" id="WP_342301312.1">
    <property type="nucleotide sequence ID" value="NZ_JBCEVZ010000091.1"/>
</dbReference>
<comment type="caution">
    <text evidence="2">The sequence shown here is derived from an EMBL/GenBank/DDBJ whole genome shotgun (WGS) entry which is preliminary data.</text>
</comment>
<evidence type="ECO:0000313" key="3">
    <source>
        <dbReference type="Proteomes" id="UP001479606"/>
    </source>
</evidence>
<dbReference type="InterPro" id="IPR002686">
    <property type="entry name" value="Transposase_17"/>
</dbReference>
<name>A0ABU9M1M9_9BACT</name>
<dbReference type="Gene3D" id="3.30.70.1290">
    <property type="entry name" value="Transposase IS200-like"/>
    <property type="match status" value="1"/>
</dbReference>
<dbReference type="PANTHER" id="PTHR36966:SF1">
    <property type="entry name" value="REP-ASSOCIATED TYROSINE TRANSPOSASE"/>
    <property type="match status" value="1"/>
</dbReference>
<dbReference type="PANTHER" id="PTHR36966">
    <property type="entry name" value="REP-ASSOCIATED TYROSINE TRANSPOSASE"/>
    <property type="match status" value="1"/>
</dbReference>
<dbReference type="InterPro" id="IPR036515">
    <property type="entry name" value="Transposase_17_sf"/>
</dbReference>
<accession>A0ABU9M1M9</accession>
<dbReference type="InterPro" id="IPR052715">
    <property type="entry name" value="RAYT_transposase"/>
</dbReference>